<evidence type="ECO:0000259" key="10">
    <source>
        <dbReference type="Pfam" id="PF06333"/>
    </source>
</evidence>
<sequence>MTTRTFHPLPKRPVTIPIPPPPQASSLPPIHLPISTPQPVPQPSVAHTTTASPAAISPQPQTTNVHQQGGPPVHLPPNLTLSSKLLASSIALKEGGSIFSAKYTGSQDALHTAKEYILSQWAKTLPLECLLLSIEGADLTVFKYGEGQPELNMDGLTRASHTTFGTSDERAVGFLNALRIRIIHDVVCQSRKPGRKIARKYSEDSFIVIPPSISPERNEWGTGWDEGKGRPLLKVSLTLSLTTSNILIMPSMSFVPCTEFTPSCPALTPIRLLPFSTPAYYASPFTPSCLRMESELRSQFSNVMNGHGGIEPIPAFVKVWIPLKATETGRETGVTCVYPTSLVLIDFSPSRPPLQNLPVSAISPTSPLSASSSSRNHVSHPGQTLRQFAFNARAPSLEGRAKEIGAFVDEVVKEREREKERVRKDRELAAQIREEQQASGSTASSPLKSVQHQSPPASTPSAIPNSIHPHLQDQHFYPSPPVQHLPANSPSNLFQNSWSPHSPMIVRPEAPPPAPPPPDPTPPPPDPAAALQADTATDPWFDLDLDMMRGSEAPQGDVVMDFGEGPSNLDARAPNKLTSFDFDEGDYDFFDAPDPIGNPVVMSSPKDPSPLDVLSKELDDAFQFGSPVHATILNIPTPIAPVPDLISSSLRGPSPASPPSPPTPEPYVDGASRFDPIEWTDKYVETDRKYLNGNRGKFSLMQSDEHSRILQPPKTPQSWRGHYRAKTDPRLQVVQMIRLGRKRLRLSADLDMRSMGALEPEKTNRSRSPQERFAPGIKPGLKKHMSWSAGWDDWESTSSTAGSPLHINNGSAHSFDPDDSDDDSMDDDIIPDEPPCNRESPPEPPVVLPLGHSLISSRFQYSTLLSYATTLLTSSHHDSASSSSPIFPSHTPACAPTPVSPGATSADRRKLLEQIANALSTELVDNPIWAEEWVLAGRQSQPEKHYGDVQTLKESLSRSDLVDLRTLLGAPLAADGGSVSLQTVCMPAFMRRGSTSGAPKLQLMKPPSLAVAQSRVDEIMQIQPSSLKFWKKMGLGPRGGQKDAPCYVVFEEQDGGEGEQRKKEVCDWMTRLCDNYENRSLGTLKPGHNPEGSHGIVPVRWETCCKRILDLSEMESHAIFIIICPPSLNSFLSLTLRHLFVELKRQNSKHRFLVHLVPQFLTREGSRAPSSPRHSLDSLTLVLYDRLLRSVERLNACRFHPPAAETVDFFQVPAFTIARGIPNINLTAEYPTSTLDVTEHHLLLHIAYKVSHCGRWLVAVCMDQYGEAHDTRVWLGGAGNPDEEVGTPDSHGVKILNLWDFCLSFARRASVEWRIVFTKLGSLSSEELRAWESHLTATLPQIPGLSMHVTVISAQTDVPWWFYPVAPTITKEHFAPPSNIWSDISSSSYALVLPLSLPNIQSTPSPAFDLPPSNASSNVSSPVSMEVDETPTFQTSPKALMASALITIPSSSHHHSLDCHVFNSTLHIFLLHTAASPKSTMMKPTQEHLEDITRNFYELSILADNRWSGAHHKLHSSCKLPFHIAAAELVMEGIDRPDNGLNL</sequence>
<dbReference type="PANTHER" id="PTHR24216:SF65">
    <property type="entry name" value="PAXILLIN-LIKE PROTEIN 1"/>
    <property type="match status" value="1"/>
</dbReference>
<name>A0A164VCW6_9AGAM</name>
<dbReference type="PANTHER" id="PTHR24216">
    <property type="entry name" value="PAXILLIN-RELATED"/>
    <property type="match status" value="1"/>
</dbReference>
<evidence type="ECO:0000256" key="5">
    <source>
        <dbReference type="ARBA" id="ARBA00023159"/>
    </source>
</evidence>
<feature type="compositionally biased region" description="Pro residues" evidence="9">
    <location>
        <begin position="509"/>
        <end position="527"/>
    </location>
</feature>
<accession>A0A164VCW6</accession>
<evidence type="ECO:0000256" key="2">
    <source>
        <dbReference type="ARBA" id="ARBA00009354"/>
    </source>
</evidence>
<evidence type="ECO:0000256" key="7">
    <source>
        <dbReference type="ARBA" id="ARBA00023242"/>
    </source>
</evidence>
<keyword evidence="5 8" id="KW-0010">Activator</keyword>
<feature type="compositionally biased region" description="Low complexity" evidence="9">
    <location>
        <begin position="878"/>
        <end position="892"/>
    </location>
</feature>
<evidence type="ECO:0000256" key="9">
    <source>
        <dbReference type="SAM" id="MobiDB-lite"/>
    </source>
</evidence>
<feature type="region of interest" description="Disordered" evidence="9">
    <location>
        <begin position="878"/>
        <end position="906"/>
    </location>
</feature>
<dbReference type="GO" id="GO:0006357">
    <property type="term" value="P:regulation of transcription by RNA polymerase II"/>
    <property type="evidence" value="ECO:0007669"/>
    <property type="project" value="InterPro"/>
</dbReference>
<feature type="compositionally biased region" description="Polar residues" evidence="9">
    <location>
        <begin position="798"/>
        <end position="812"/>
    </location>
</feature>
<evidence type="ECO:0000256" key="1">
    <source>
        <dbReference type="ARBA" id="ARBA00004123"/>
    </source>
</evidence>
<dbReference type="GO" id="GO:0016592">
    <property type="term" value="C:mediator complex"/>
    <property type="evidence" value="ECO:0007669"/>
    <property type="project" value="InterPro"/>
</dbReference>
<dbReference type="GO" id="GO:0003712">
    <property type="term" value="F:transcription coregulator activity"/>
    <property type="evidence" value="ECO:0007669"/>
    <property type="project" value="InterPro"/>
</dbReference>
<feature type="region of interest" description="Disordered" evidence="9">
    <location>
        <begin position="644"/>
        <end position="672"/>
    </location>
</feature>
<feature type="compositionally biased region" description="Basic and acidic residues" evidence="9">
    <location>
        <begin position="759"/>
        <end position="770"/>
    </location>
</feature>
<feature type="region of interest" description="Disordered" evidence="9">
    <location>
        <begin position="755"/>
        <end position="781"/>
    </location>
</feature>
<keyword evidence="13" id="KW-1185">Reference proteome</keyword>
<evidence type="ECO:0000256" key="8">
    <source>
        <dbReference type="RuleBase" id="RU364134"/>
    </source>
</evidence>
<feature type="region of interest" description="Disordered" evidence="9">
    <location>
        <begin position="798"/>
        <end position="849"/>
    </location>
</feature>
<feature type="domain" description="Mediator complex subunit Med13 N-terminal" evidence="11">
    <location>
        <begin position="174"/>
        <end position="346"/>
    </location>
</feature>
<evidence type="ECO:0000259" key="11">
    <source>
        <dbReference type="Pfam" id="PF11597"/>
    </source>
</evidence>
<feature type="compositionally biased region" description="Polar residues" evidence="9">
    <location>
        <begin position="45"/>
        <end position="67"/>
    </location>
</feature>
<comment type="function">
    <text evidence="8">Component of the SRB8-11 complex. The SRB8-11 complex is a regulatory module of the Mediator complex which is itself involved in regulation of basal and activated RNA polymerase II-dependent transcription. The SRB8-11 complex may be involved in the transcriptional repression of a subset of genes regulated by Mediator. It may inhibit the association of the Mediator complex with RNA polymerase II to form the holoenzyme complex.</text>
</comment>
<feature type="compositionally biased region" description="Polar residues" evidence="9">
    <location>
        <begin position="486"/>
        <end position="500"/>
    </location>
</feature>
<feature type="compositionally biased region" description="Acidic residues" evidence="9">
    <location>
        <begin position="817"/>
        <end position="831"/>
    </location>
</feature>
<comment type="subcellular location">
    <subcellularLocation>
        <location evidence="1 8">Nucleus</location>
    </subcellularLocation>
</comment>
<dbReference type="InterPro" id="IPR021643">
    <property type="entry name" value="Mediator_Med13_N"/>
</dbReference>
<comment type="similarity">
    <text evidence="2 8">Belongs to the Mediator complex subunit 13 family.</text>
</comment>
<dbReference type="Pfam" id="PF06333">
    <property type="entry name" value="Med13_C"/>
    <property type="match status" value="1"/>
</dbReference>
<comment type="subunit">
    <text evidence="8">Component of the SRB8-11 complex, which itself associates with the Mediator complex.</text>
</comment>
<feature type="compositionally biased region" description="Pro residues" evidence="9">
    <location>
        <begin position="655"/>
        <end position="665"/>
    </location>
</feature>
<keyword evidence="7 8" id="KW-0539">Nucleus</keyword>
<gene>
    <name evidence="12" type="ORF">SISNIDRAFT_495132</name>
</gene>
<feature type="region of interest" description="Disordered" evidence="9">
    <location>
        <begin position="433"/>
        <end position="531"/>
    </location>
</feature>
<evidence type="ECO:0000256" key="3">
    <source>
        <dbReference type="ARBA" id="ARBA00022491"/>
    </source>
</evidence>
<reference evidence="12 13" key="1">
    <citation type="journal article" date="2016" name="Mol. Biol. Evol.">
        <title>Comparative Genomics of Early-Diverging Mushroom-Forming Fungi Provides Insights into the Origins of Lignocellulose Decay Capabilities.</title>
        <authorList>
            <person name="Nagy L.G."/>
            <person name="Riley R."/>
            <person name="Tritt A."/>
            <person name="Adam C."/>
            <person name="Daum C."/>
            <person name="Floudas D."/>
            <person name="Sun H."/>
            <person name="Yadav J.S."/>
            <person name="Pangilinan J."/>
            <person name="Larsson K.H."/>
            <person name="Matsuura K."/>
            <person name="Barry K."/>
            <person name="Labutti K."/>
            <person name="Kuo R."/>
            <person name="Ohm R.A."/>
            <person name="Bhattacharya S.S."/>
            <person name="Shirouzu T."/>
            <person name="Yoshinaga Y."/>
            <person name="Martin F.M."/>
            <person name="Grigoriev I.V."/>
            <person name="Hibbett D.S."/>
        </authorList>
    </citation>
    <scope>NUCLEOTIDE SEQUENCE [LARGE SCALE GENOMIC DNA]</scope>
    <source>
        <strain evidence="12 13">HHB9708</strain>
    </source>
</reference>
<feature type="compositionally biased region" description="Polar residues" evidence="9">
    <location>
        <begin position="437"/>
        <end position="464"/>
    </location>
</feature>
<organism evidence="12 13">
    <name type="scientific">Sistotremastrum niveocremeum HHB9708</name>
    <dbReference type="NCBI Taxonomy" id="1314777"/>
    <lineage>
        <taxon>Eukaryota</taxon>
        <taxon>Fungi</taxon>
        <taxon>Dikarya</taxon>
        <taxon>Basidiomycota</taxon>
        <taxon>Agaricomycotina</taxon>
        <taxon>Agaricomycetes</taxon>
        <taxon>Sistotremastrales</taxon>
        <taxon>Sistotremastraceae</taxon>
        <taxon>Sertulicium</taxon>
        <taxon>Sertulicium niveocremeum</taxon>
    </lineage>
</organism>
<keyword evidence="6 8" id="KW-0804">Transcription</keyword>
<dbReference type="EMBL" id="KV419405">
    <property type="protein sequence ID" value="KZS94041.1"/>
    <property type="molecule type" value="Genomic_DNA"/>
</dbReference>
<dbReference type="Pfam" id="PF11597">
    <property type="entry name" value="Med13_N"/>
    <property type="match status" value="1"/>
</dbReference>
<feature type="domain" description="Mediator complex subunit Med13 C-terminal" evidence="10">
    <location>
        <begin position="1213"/>
        <end position="1527"/>
    </location>
</feature>
<protein>
    <recommendedName>
        <fullName evidence="8">Mediator of RNA polymerase II transcription subunit 13</fullName>
    </recommendedName>
    <alternativeName>
        <fullName evidence="8">Mediator complex subunit 13</fullName>
    </alternativeName>
</protein>
<evidence type="ECO:0000313" key="12">
    <source>
        <dbReference type="EMBL" id="KZS94041.1"/>
    </source>
</evidence>
<dbReference type="Proteomes" id="UP000076722">
    <property type="component" value="Unassembled WGS sequence"/>
</dbReference>
<evidence type="ECO:0000256" key="6">
    <source>
        <dbReference type="ARBA" id="ARBA00023163"/>
    </source>
</evidence>
<keyword evidence="4 8" id="KW-0805">Transcription regulation</keyword>
<feature type="region of interest" description="Disordered" evidence="9">
    <location>
        <begin position="1"/>
        <end position="70"/>
    </location>
</feature>
<evidence type="ECO:0000313" key="13">
    <source>
        <dbReference type="Proteomes" id="UP000076722"/>
    </source>
</evidence>
<dbReference type="STRING" id="1314777.A0A164VCW6"/>
<proteinExistence type="inferred from homology"/>
<keyword evidence="3 8" id="KW-0678">Repressor</keyword>
<evidence type="ECO:0000256" key="4">
    <source>
        <dbReference type="ARBA" id="ARBA00023015"/>
    </source>
</evidence>
<dbReference type="OrthoDB" id="103819at2759"/>
<dbReference type="InterPro" id="IPR009401">
    <property type="entry name" value="Med13_C"/>
</dbReference>